<dbReference type="EMBL" id="CP000113">
    <property type="protein sequence ID" value="ABF88453.1"/>
    <property type="molecule type" value="Genomic_DNA"/>
</dbReference>
<dbReference type="Proteomes" id="UP000002402">
    <property type="component" value="Chromosome"/>
</dbReference>
<dbReference type="AlphaFoldDB" id="Q1CZ71"/>
<name>Q1CZ71_MYXXD</name>
<accession>Q1CZ71</accession>
<dbReference type="EnsemblBacteria" id="ABF88453">
    <property type="protein sequence ID" value="ABF88453"/>
    <property type="gene ID" value="MXAN_6171"/>
</dbReference>
<sequence length="39" mass="4464">MPEARDVLAQKHLSEVSKDEFATYLQVQLLTLQLNEAFS</sequence>
<organism evidence="1 2">
    <name type="scientific">Myxococcus xanthus (strain DK1622)</name>
    <dbReference type="NCBI Taxonomy" id="246197"/>
    <lineage>
        <taxon>Bacteria</taxon>
        <taxon>Pseudomonadati</taxon>
        <taxon>Myxococcota</taxon>
        <taxon>Myxococcia</taxon>
        <taxon>Myxococcales</taxon>
        <taxon>Cystobacterineae</taxon>
        <taxon>Myxococcaceae</taxon>
        <taxon>Myxococcus</taxon>
    </lineage>
</organism>
<evidence type="ECO:0000313" key="2">
    <source>
        <dbReference type="Proteomes" id="UP000002402"/>
    </source>
</evidence>
<proteinExistence type="predicted"/>
<reference evidence="1 2" key="1">
    <citation type="journal article" date="2006" name="Proc. Natl. Acad. Sci. U.S.A.">
        <title>Evolution of sensory complexity recorded in a myxobacterial genome.</title>
        <authorList>
            <person name="Goldman B.S."/>
            <person name="Nierman W.C."/>
            <person name="Kaiser D."/>
            <person name="Slater S.C."/>
            <person name="Durkin A.S."/>
            <person name="Eisen J.A."/>
            <person name="Ronning C.M."/>
            <person name="Barbazuk W.B."/>
            <person name="Blanchard M."/>
            <person name="Field C."/>
            <person name="Halling C."/>
            <person name="Hinkle G."/>
            <person name="Iartchuk O."/>
            <person name="Kim H.S."/>
            <person name="Mackenzie C."/>
            <person name="Madupu R."/>
            <person name="Miller N."/>
            <person name="Shvartsbeyn A."/>
            <person name="Sullivan S.A."/>
            <person name="Vaudin M."/>
            <person name="Wiegand R."/>
            <person name="Kaplan H.B."/>
        </authorList>
    </citation>
    <scope>NUCLEOTIDE SEQUENCE [LARGE SCALE GENOMIC DNA]</scope>
    <source>
        <strain evidence="2">DK1622</strain>
    </source>
</reference>
<protein>
    <submittedName>
        <fullName evidence="1">Uncharacterized protein</fullName>
    </submittedName>
</protein>
<dbReference type="KEGG" id="mxa:MXAN_6171"/>
<evidence type="ECO:0000313" key="1">
    <source>
        <dbReference type="EMBL" id="ABF88453.1"/>
    </source>
</evidence>
<keyword evidence="2" id="KW-1185">Reference proteome</keyword>
<dbReference type="HOGENOM" id="CLU_3313174_0_0_7"/>
<gene>
    <name evidence="1" type="ordered locus">MXAN_6171</name>
</gene>